<evidence type="ECO:0000313" key="2">
    <source>
        <dbReference type="Proteomes" id="UP001285921"/>
    </source>
</evidence>
<sequence length="48" mass="5091">MRALLIAMLLLVTVILLYTGITGGEGGTKRQVERSGAAIGAYIRQMSP</sequence>
<gene>
    <name evidence="1" type="ORF">PghCCS26_34960</name>
</gene>
<reference evidence="1 2" key="1">
    <citation type="submission" date="2023-05" db="EMBL/GenBank/DDBJ databases">
        <title>Draft genome of Paenibacillus sp. CCS26.</title>
        <authorList>
            <person name="Akita H."/>
            <person name="Shinto Y."/>
            <person name="Kimura Z."/>
        </authorList>
    </citation>
    <scope>NUCLEOTIDE SEQUENCE [LARGE SCALE GENOMIC DNA]</scope>
    <source>
        <strain evidence="1 2">CCS26</strain>
    </source>
</reference>
<evidence type="ECO:0000313" key="1">
    <source>
        <dbReference type="EMBL" id="GMK46367.1"/>
    </source>
</evidence>
<dbReference type="Proteomes" id="UP001285921">
    <property type="component" value="Unassembled WGS sequence"/>
</dbReference>
<accession>A0ABQ6NQE0</accession>
<protein>
    <submittedName>
        <fullName evidence="1">Uncharacterized protein</fullName>
    </submittedName>
</protein>
<organism evidence="1 2">
    <name type="scientific">Paenibacillus glycanilyticus</name>
    <dbReference type="NCBI Taxonomy" id="126569"/>
    <lineage>
        <taxon>Bacteria</taxon>
        <taxon>Bacillati</taxon>
        <taxon>Bacillota</taxon>
        <taxon>Bacilli</taxon>
        <taxon>Bacillales</taxon>
        <taxon>Paenibacillaceae</taxon>
        <taxon>Paenibacillus</taxon>
    </lineage>
</organism>
<comment type="caution">
    <text evidence="1">The sequence shown here is derived from an EMBL/GenBank/DDBJ whole genome shotgun (WGS) entry which is preliminary data.</text>
</comment>
<dbReference type="EMBL" id="BTCL01000012">
    <property type="protein sequence ID" value="GMK46367.1"/>
    <property type="molecule type" value="Genomic_DNA"/>
</dbReference>
<name>A0ABQ6NQE0_9BACL</name>
<keyword evidence="2" id="KW-1185">Reference proteome</keyword>
<dbReference type="RefSeq" id="WP_162862746.1">
    <property type="nucleotide sequence ID" value="NZ_BTCL01000012.1"/>
</dbReference>
<proteinExistence type="predicted"/>